<dbReference type="Pfam" id="PF00781">
    <property type="entry name" value="DAGK_cat"/>
    <property type="match status" value="1"/>
</dbReference>
<dbReference type="InterPro" id="IPR011607">
    <property type="entry name" value="MGS-like_dom"/>
</dbReference>
<dbReference type="InterPro" id="IPR001206">
    <property type="entry name" value="Diacylglycerol_kinase_cat_dom"/>
</dbReference>
<comment type="similarity">
    <text evidence="1">Belongs to the methylglyoxal synthase family.</text>
</comment>
<dbReference type="NCBIfam" id="NF003559">
    <property type="entry name" value="PRK05234.1"/>
    <property type="match status" value="1"/>
</dbReference>
<dbReference type="GO" id="GO:0005829">
    <property type="term" value="C:cytosol"/>
    <property type="evidence" value="ECO:0007669"/>
    <property type="project" value="TreeGrafter"/>
</dbReference>
<evidence type="ECO:0000313" key="5">
    <source>
        <dbReference type="Proteomes" id="UP000050465"/>
    </source>
</evidence>
<dbReference type="GO" id="GO:0008654">
    <property type="term" value="P:phospholipid biosynthetic process"/>
    <property type="evidence" value="ECO:0007669"/>
    <property type="project" value="InterPro"/>
</dbReference>
<dbReference type="InterPro" id="IPR016064">
    <property type="entry name" value="NAD/diacylglycerol_kinase_sf"/>
</dbReference>
<dbReference type="Gene3D" id="3.40.50.1380">
    <property type="entry name" value="Methylglyoxal synthase-like domain"/>
    <property type="match status" value="1"/>
</dbReference>
<dbReference type="NCBIfam" id="NF002033">
    <property type="entry name" value="PRK00861.1"/>
    <property type="match status" value="1"/>
</dbReference>
<evidence type="ECO:0000313" key="4">
    <source>
        <dbReference type="EMBL" id="KPQ34207.1"/>
    </source>
</evidence>
<feature type="domain" description="MGS-like" evidence="3">
    <location>
        <begin position="1"/>
        <end position="147"/>
    </location>
</feature>
<dbReference type="GO" id="GO:0019242">
    <property type="term" value="P:methylglyoxal biosynthetic process"/>
    <property type="evidence" value="ECO:0007669"/>
    <property type="project" value="UniProtKB-UniRule"/>
</dbReference>
<feature type="binding site" evidence="1">
    <location>
        <position position="14"/>
    </location>
    <ligand>
        <name>substrate</name>
    </ligand>
</feature>
<dbReference type="PANTHER" id="PTHR30492:SF0">
    <property type="entry name" value="METHYLGLYOXAL SYNTHASE"/>
    <property type="match status" value="1"/>
</dbReference>
<evidence type="ECO:0000259" key="2">
    <source>
        <dbReference type="PROSITE" id="PS50146"/>
    </source>
</evidence>
<comment type="caution">
    <text evidence="1">Lacks conserved residue(s) required for the propagation of feature annotation.</text>
</comment>
<feature type="domain" description="DAGKc" evidence="2">
    <location>
        <begin position="122"/>
        <end position="251"/>
    </location>
</feature>
<dbReference type="InterPro" id="IPR036914">
    <property type="entry name" value="MGS-like_dom_sf"/>
</dbReference>
<dbReference type="SMART" id="SM00851">
    <property type="entry name" value="MGS"/>
    <property type="match status" value="1"/>
</dbReference>
<name>A0A0P8BKG7_9CYAN</name>
<evidence type="ECO:0000256" key="1">
    <source>
        <dbReference type="HAMAP-Rule" id="MF_00549"/>
    </source>
</evidence>
<comment type="caution">
    <text evidence="4">The sequence shown here is derived from an EMBL/GenBank/DDBJ whole genome shotgun (WGS) entry which is preliminary data.</text>
</comment>
<dbReference type="Proteomes" id="UP000050465">
    <property type="component" value="Unassembled WGS sequence"/>
</dbReference>
<keyword evidence="4" id="KW-0808">Transferase</keyword>
<feature type="binding site" evidence="1">
    <location>
        <position position="10"/>
    </location>
    <ligand>
        <name>substrate</name>
    </ligand>
</feature>
<dbReference type="Gene3D" id="3.40.50.10330">
    <property type="entry name" value="Probable inorganic polyphosphate/atp-NAD kinase, domain 1"/>
    <property type="match status" value="1"/>
</dbReference>
<feature type="active site" description="Proton donor/acceptor" evidence="1">
    <location>
        <position position="62"/>
    </location>
</feature>
<dbReference type="SMART" id="SM00046">
    <property type="entry name" value="DAGKc"/>
    <property type="match status" value="1"/>
</dbReference>
<dbReference type="InterPro" id="IPR045540">
    <property type="entry name" value="YegS/DAGK_C"/>
</dbReference>
<dbReference type="HAMAP" id="MF_00549">
    <property type="entry name" value="Methylglyoxal_synth"/>
    <property type="match status" value="1"/>
</dbReference>
<comment type="function">
    <text evidence="1">Catalyzes the formation of methylglyoxal from dihydroxyacetone phosphate.</text>
</comment>
<organism evidence="4 5">
    <name type="scientific">Phormidesmis priestleyi Ana</name>
    <dbReference type="NCBI Taxonomy" id="1666911"/>
    <lineage>
        <taxon>Bacteria</taxon>
        <taxon>Bacillati</taxon>
        <taxon>Cyanobacteriota</taxon>
        <taxon>Cyanophyceae</taxon>
        <taxon>Leptolyngbyales</taxon>
        <taxon>Leptolyngbyaceae</taxon>
        <taxon>Phormidesmis</taxon>
    </lineage>
</organism>
<dbReference type="EC" id="4.2.3.3" evidence="1"/>
<dbReference type="Gene3D" id="2.60.200.40">
    <property type="match status" value="1"/>
</dbReference>
<protein>
    <recommendedName>
        <fullName evidence="1">Methylglyoxal synthase</fullName>
        <shortName evidence="1">MGS</shortName>
        <ecNumber evidence="1">4.2.3.3</ecNumber>
    </recommendedName>
</protein>
<dbReference type="NCBIfam" id="TIGR00147">
    <property type="entry name" value="YegS/Rv2252/BmrU family lipid kinase"/>
    <property type="match status" value="1"/>
</dbReference>
<dbReference type="AlphaFoldDB" id="A0A0P8BKG7"/>
<dbReference type="GO" id="GO:0008929">
    <property type="term" value="F:methylglyoxal synthase activity"/>
    <property type="evidence" value="ECO:0007669"/>
    <property type="project" value="UniProtKB-UniRule"/>
</dbReference>
<gene>
    <name evidence="1" type="primary">mgsA</name>
    <name evidence="4" type="ORF">HLUCCA11_15775</name>
</gene>
<accession>A0A0P8BKG7</accession>
<dbReference type="GO" id="GO:0016301">
    <property type="term" value="F:kinase activity"/>
    <property type="evidence" value="ECO:0007669"/>
    <property type="project" value="UniProtKB-KW"/>
</dbReference>
<dbReference type="Pfam" id="PF02142">
    <property type="entry name" value="MGS"/>
    <property type="match status" value="1"/>
</dbReference>
<dbReference type="EMBL" id="LJZR01000022">
    <property type="protein sequence ID" value="KPQ34207.1"/>
    <property type="molecule type" value="Genomic_DNA"/>
</dbReference>
<dbReference type="STRING" id="1666911.HLUCCA11_15775"/>
<dbReference type="GO" id="GO:0005524">
    <property type="term" value="F:ATP binding"/>
    <property type="evidence" value="ECO:0007669"/>
    <property type="project" value="InterPro"/>
</dbReference>
<dbReference type="PROSITE" id="PS50146">
    <property type="entry name" value="DAGK"/>
    <property type="match status" value="1"/>
</dbReference>
<dbReference type="InterPro" id="IPR017438">
    <property type="entry name" value="ATP-NAD_kinase_N"/>
</dbReference>
<dbReference type="InterPro" id="IPR005218">
    <property type="entry name" value="Diacylglycerol/lipid_kinase"/>
</dbReference>
<comment type="catalytic activity">
    <reaction evidence="1">
        <text>dihydroxyacetone phosphate = methylglyoxal + phosphate</text>
        <dbReference type="Rhea" id="RHEA:17937"/>
        <dbReference type="ChEBI" id="CHEBI:17158"/>
        <dbReference type="ChEBI" id="CHEBI:43474"/>
        <dbReference type="ChEBI" id="CHEBI:57642"/>
        <dbReference type="EC" id="4.2.3.3"/>
    </reaction>
</comment>
<dbReference type="Pfam" id="PF19279">
    <property type="entry name" value="YegS_C"/>
    <property type="match status" value="1"/>
</dbReference>
<dbReference type="InterPro" id="IPR004363">
    <property type="entry name" value="Methylgl_synth"/>
</dbReference>
<dbReference type="SUPFAM" id="SSF111331">
    <property type="entry name" value="NAD kinase/diacylglycerol kinase-like"/>
    <property type="match status" value="1"/>
</dbReference>
<dbReference type="PANTHER" id="PTHR30492">
    <property type="entry name" value="METHYLGLYOXAL SYNTHASE"/>
    <property type="match status" value="1"/>
</dbReference>
<proteinExistence type="inferred from homology"/>
<dbReference type="PATRIC" id="fig|1666911.3.peg.813"/>
<evidence type="ECO:0000259" key="3">
    <source>
        <dbReference type="PROSITE" id="PS51855"/>
    </source>
</evidence>
<dbReference type="SUPFAM" id="SSF52335">
    <property type="entry name" value="Methylglyoxal synthase-like"/>
    <property type="match status" value="1"/>
</dbReference>
<keyword evidence="1" id="KW-0456">Lyase</keyword>
<keyword evidence="4" id="KW-0418">Kinase</keyword>
<dbReference type="PROSITE" id="PS51855">
    <property type="entry name" value="MGS"/>
    <property type="match status" value="1"/>
</dbReference>
<sequence>MPTTLALIAHDSQKDALAGFVREYEALLVGYQLIATFQTGDYLRQATDFPVQQLLPGEMGGDLQIAARVAEGQIAAVIFLADALNAPYYQADISPLLRVCQLHNVPLATNLATARAVVLALAKSRIAHLIFNPIAGQGNPNQDLKLIRAILEPQIQLNVVMTEPDVSPVEQAKMAIASGADLIIASGGDGTISAVAEAVMQTGIPLGVIPRGTANAFSVALGIPTNLRAACETILAGTTRQVDVATCNGAPMVLLAGIGFEAETVERANRDMKNRFGFFAYIVAGMQQLADQQAFAAELEISGQVSKFDCGAITVANAAPPTSVMAQGFGEVVTDDGLLDITIGLTQREAQGLGARLQGVGAIAELFTAAIAKRPTQNENILSLRAPSIKVTTDPPQKVVVDGEIIGTTPVEFECINKGLTLLAPLANG</sequence>
<reference evidence="4 5" key="1">
    <citation type="submission" date="2015-09" db="EMBL/GenBank/DDBJ databases">
        <title>Identification and resolution of microdiversity through metagenomic sequencing of parallel consortia.</title>
        <authorList>
            <person name="Nelson W.C."/>
            <person name="Romine M.F."/>
            <person name="Lindemann S.R."/>
        </authorList>
    </citation>
    <scope>NUCLEOTIDE SEQUENCE [LARGE SCALE GENOMIC DNA]</scope>
    <source>
        <strain evidence="4">Ana</strain>
    </source>
</reference>